<evidence type="ECO:0000256" key="3">
    <source>
        <dbReference type="ARBA" id="ARBA00022692"/>
    </source>
</evidence>
<feature type="transmembrane region" description="Helical" evidence="7">
    <location>
        <begin position="241"/>
        <end position="261"/>
    </location>
</feature>
<feature type="region of interest" description="Disordered" evidence="6">
    <location>
        <begin position="608"/>
        <end position="628"/>
    </location>
</feature>
<feature type="transmembrane region" description="Helical" evidence="7">
    <location>
        <begin position="33"/>
        <end position="53"/>
    </location>
</feature>
<evidence type="ECO:0000256" key="7">
    <source>
        <dbReference type="SAM" id="Phobius"/>
    </source>
</evidence>
<evidence type="ECO:0000256" key="1">
    <source>
        <dbReference type="ARBA" id="ARBA00004651"/>
    </source>
</evidence>
<feature type="transmembrane region" description="Helical" evidence="7">
    <location>
        <begin position="174"/>
        <end position="196"/>
    </location>
</feature>
<dbReference type="Pfam" id="PF09678">
    <property type="entry name" value="Caa3_CtaG"/>
    <property type="match status" value="1"/>
</dbReference>
<organism evidence="9 10">
    <name type="scientific">Gulosibacter molinativorax</name>
    <dbReference type="NCBI Taxonomy" id="256821"/>
    <lineage>
        <taxon>Bacteria</taxon>
        <taxon>Bacillati</taxon>
        <taxon>Actinomycetota</taxon>
        <taxon>Actinomycetes</taxon>
        <taxon>Micrococcales</taxon>
        <taxon>Microbacteriaceae</taxon>
        <taxon>Gulosibacter</taxon>
    </lineage>
</organism>
<feature type="transmembrane region" description="Helical" evidence="7">
    <location>
        <begin position="384"/>
        <end position="406"/>
    </location>
</feature>
<dbReference type="InterPro" id="IPR032694">
    <property type="entry name" value="CopC/D"/>
</dbReference>
<dbReference type="PANTHER" id="PTHR34820:SF4">
    <property type="entry name" value="INNER MEMBRANE PROTEIN YEBZ"/>
    <property type="match status" value="1"/>
</dbReference>
<dbReference type="EMBL" id="PXVD01000039">
    <property type="protein sequence ID" value="MDJ1372696.1"/>
    <property type="molecule type" value="Genomic_DNA"/>
</dbReference>
<feature type="transmembrane region" description="Helical" evidence="7">
    <location>
        <begin position="208"/>
        <end position="229"/>
    </location>
</feature>
<evidence type="ECO:0000256" key="4">
    <source>
        <dbReference type="ARBA" id="ARBA00022989"/>
    </source>
</evidence>
<reference evidence="9" key="1">
    <citation type="submission" date="2018-03" db="EMBL/GenBank/DDBJ databases">
        <authorList>
            <person name="Nunes O.C."/>
            <person name="Lopes A.R."/>
            <person name="Froufe H."/>
            <person name="Munoz-Merida A."/>
            <person name="Barroso C."/>
            <person name="Egas C."/>
        </authorList>
    </citation>
    <scope>NUCLEOTIDE SEQUENCE</scope>
    <source>
        <strain evidence="9">ON4</strain>
    </source>
</reference>
<feature type="transmembrane region" description="Helical" evidence="7">
    <location>
        <begin position="498"/>
        <end position="515"/>
    </location>
</feature>
<feature type="transmembrane region" description="Helical" evidence="7">
    <location>
        <begin position="536"/>
        <end position="564"/>
    </location>
</feature>
<evidence type="ECO:0000256" key="5">
    <source>
        <dbReference type="ARBA" id="ARBA00023136"/>
    </source>
</evidence>
<keyword evidence="5 7" id="KW-0472">Membrane</keyword>
<comment type="caution">
    <text evidence="9">The sequence shown here is derived from an EMBL/GenBank/DDBJ whole genome shotgun (WGS) entry which is preliminary data.</text>
</comment>
<evidence type="ECO:0000313" key="10">
    <source>
        <dbReference type="Proteomes" id="UP001170379"/>
    </source>
</evidence>
<keyword evidence="10" id="KW-1185">Reference proteome</keyword>
<keyword evidence="4 7" id="KW-1133">Transmembrane helix</keyword>
<feature type="transmembrane region" description="Helical" evidence="7">
    <location>
        <begin position="584"/>
        <end position="605"/>
    </location>
</feature>
<feature type="transmembrane region" description="Helical" evidence="7">
    <location>
        <begin position="353"/>
        <end position="372"/>
    </location>
</feature>
<feature type="transmembrane region" description="Helical" evidence="7">
    <location>
        <begin position="418"/>
        <end position="441"/>
    </location>
</feature>
<dbReference type="Pfam" id="PF05425">
    <property type="entry name" value="CopD"/>
    <property type="match status" value="1"/>
</dbReference>
<keyword evidence="2" id="KW-1003">Cell membrane</keyword>
<feature type="transmembrane region" description="Helical" evidence="7">
    <location>
        <begin position="462"/>
        <end position="486"/>
    </location>
</feature>
<gene>
    <name evidence="9" type="ORF">C7K25_15260</name>
</gene>
<accession>A0ABT7CBX6</accession>
<evidence type="ECO:0000259" key="8">
    <source>
        <dbReference type="Pfam" id="PF05425"/>
    </source>
</evidence>
<keyword evidence="3 7" id="KW-0812">Transmembrane</keyword>
<comment type="subcellular location">
    <subcellularLocation>
        <location evidence="1">Cell membrane</location>
        <topology evidence="1">Multi-pass membrane protein</topology>
    </subcellularLocation>
</comment>
<reference evidence="9" key="2">
    <citation type="journal article" date="2022" name="Sci. Rep.">
        <title>In silico prediction of the enzymes involved in the degradation of the herbicide molinate by Gulosibacter molinativorax ON4T.</title>
        <authorList>
            <person name="Lopes A.R."/>
            <person name="Bunin E."/>
            <person name="Viana A.T."/>
            <person name="Froufe H."/>
            <person name="Munoz-Merida A."/>
            <person name="Pinho D."/>
            <person name="Figueiredo J."/>
            <person name="Barroso C."/>
            <person name="Vaz-Moreira I."/>
            <person name="Bellanger X."/>
            <person name="Egas C."/>
            <person name="Nunes O.C."/>
        </authorList>
    </citation>
    <scope>NUCLEOTIDE SEQUENCE</scope>
    <source>
        <strain evidence="9">ON4</strain>
    </source>
</reference>
<proteinExistence type="predicted"/>
<evidence type="ECO:0000313" key="9">
    <source>
        <dbReference type="EMBL" id="MDJ1372696.1"/>
    </source>
</evidence>
<dbReference type="InterPro" id="IPR019108">
    <property type="entry name" value="Caa3_assmbl_CtaG-rel"/>
</dbReference>
<feature type="domain" description="Copper resistance protein D" evidence="8">
    <location>
        <begin position="204"/>
        <end position="306"/>
    </location>
</feature>
<dbReference type="InterPro" id="IPR008457">
    <property type="entry name" value="Cu-R_CopD_dom"/>
</dbReference>
<dbReference type="PANTHER" id="PTHR34820">
    <property type="entry name" value="INNER MEMBRANE PROTEIN YEBZ"/>
    <property type="match status" value="1"/>
</dbReference>
<feature type="transmembrane region" description="Helical" evidence="7">
    <location>
        <begin position="65"/>
        <end position="86"/>
    </location>
</feature>
<name>A0ABT7CBX6_9MICO</name>
<evidence type="ECO:0000256" key="6">
    <source>
        <dbReference type="SAM" id="MobiDB-lite"/>
    </source>
</evidence>
<feature type="transmembrane region" description="Helical" evidence="7">
    <location>
        <begin position="137"/>
        <end position="154"/>
    </location>
</feature>
<evidence type="ECO:0000256" key="2">
    <source>
        <dbReference type="ARBA" id="ARBA00022475"/>
    </source>
</evidence>
<dbReference type="Proteomes" id="UP001170379">
    <property type="component" value="Unassembled WGS sequence"/>
</dbReference>
<sequence>MLGALAYGGGAAPLVVADPGPIVRWGLPASRLAYNLTAAMTLGALAVAIWSCSRKEPEFERAMSLAQGGAAAWMVSTIAAALFAYLDVSGVPFSFDAKFGEGLWFYLVSLEVGQLWLIGIVMSAILSTFVFASRSRWGTFLTTGFAFLTLWPIASLGHAAGAESHSTAVGGITLHYTGAAVWLGGLVVTAIIALGAPARRRLPLVERYSQLALVAFITTGASGVVASWMNIGAWDRLFTTPYGQITLFKVALLIVLGWFGFLQRRYFINRMAKNVEERKSTLTPLAWLLGIEMLIMGAVSGAAAALGRTPSPQPQVTAEELAAPTPAQLLSGEPLPPPFEFSRLFTEWQLDPIWTLLSLLALAFYFMGVGRLRGRGDKWPWWRVASFVFGLLVLLYNVNGAMIVYGKFQFSFHMTDHMILSMIIPIFIVLGAPMTLLLRTVKPRHDGSMGGREWVLHLVHSKWATFFSHPIVAGINFALALLVFYYTPLFRWATYDHVGHMWMIAHFLIVGYLFVESLIGDDPSRTRAPYPARLISLILVMTFHAFFGLSIMTGTGLLVAEWYGATGRTWGPETALLDQQMGGAVAWGIGEFPTVILAVIVGLQWSKSDDKRAKREDRRAQKNDDAELKAYNEQLKTLAERDAQ</sequence>
<feature type="transmembrane region" description="Helical" evidence="7">
    <location>
        <begin position="106"/>
        <end position="130"/>
    </location>
</feature>
<feature type="transmembrane region" description="Helical" evidence="7">
    <location>
        <begin position="282"/>
        <end position="306"/>
    </location>
</feature>
<protein>
    <submittedName>
        <fullName evidence="9">Copper transporter</fullName>
    </submittedName>
</protein>